<evidence type="ECO:0000256" key="1">
    <source>
        <dbReference type="ARBA" id="ARBA00005474"/>
    </source>
</evidence>
<protein>
    <recommendedName>
        <fullName evidence="2">LOB domain-containing protein</fullName>
    </recommendedName>
</protein>
<dbReference type="AlphaFoldDB" id="J3MWW5"/>
<accession>J3MWW5</accession>
<evidence type="ECO:0000313" key="4">
    <source>
        <dbReference type="Proteomes" id="UP000006038"/>
    </source>
</evidence>
<reference evidence="3" key="2">
    <citation type="submission" date="2013-04" db="UniProtKB">
        <authorList>
            <consortium name="EnsemblPlants"/>
        </authorList>
    </citation>
    <scope>IDENTIFICATION</scope>
</reference>
<dbReference type="InterPro" id="IPR004883">
    <property type="entry name" value="LOB"/>
</dbReference>
<organism evidence="3">
    <name type="scientific">Oryza brachyantha</name>
    <name type="common">malo sina</name>
    <dbReference type="NCBI Taxonomy" id="4533"/>
    <lineage>
        <taxon>Eukaryota</taxon>
        <taxon>Viridiplantae</taxon>
        <taxon>Streptophyta</taxon>
        <taxon>Embryophyta</taxon>
        <taxon>Tracheophyta</taxon>
        <taxon>Spermatophyta</taxon>
        <taxon>Magnoliopsida</taxon>
        <taxon>Liliopsida</taxon>
        <taxon>Poales</taxon>
        <taxon>Poaceae</taxon>
        <taxon>BOP clade</taxon>
        <taxon>Oryzoideae</taxon>
        <taxon>Oryzeae</taxon>
        <taxon>Oryzinae</taxon>
        <taxon>Oryza</taxon>
    </lineage>
</organism>
<dbReference type="Gramene" id="OB09G14940.1">
    <property type="protein sequence ID" value="OB09G14940.1"/>
    <property type="gene ID" value="OB09G14940"/>
</dbReference>
<dbReference type="EnsemblPlants" id="OB09G14940.1">
    <property type="protein sequence ID" value="OB09G14940.1"/>
    <property type="gene ID" value="OB09G14940"/>
</dbReference>
<dbReference type="OMA" id="LPATMEH"/>
<dbReference type="HOGENOM" id="CLU_079196_0_0_1"/>
<dbReference type="Pfam" id="PF03195">
    <property type="entry name" value="LOB"/>
    <property type="match status" value="1"/>
</dbReference>
<dbReference type="PROSITE" id="PS50891">
    <property type="entry name" value="LOB"/>
    <property type="match status" value="1"/>
</dbReference>
<dbReference type="PANTHER" id="PTHR31301">
    <property type="entry name" value="LOB DOMAIN-CONTAINING PROTEIN 4-RELATED"/>
    <property type="match status" value="1"/>
</dbReference>
<proteinExistence type="inferred from homology"/>
<dbReference type="GeneID" id="102707060"/>
<dbReference type="PANTHER" id="PTHR31301:SF186">
    <property type="entry name" value="OS09G0364100 PROTEIN"/>
    <property type="match status" value="1"/>
</dbReference>
<dbReference type="KEGG" id="obr:102707060"/>
<reference evidence="3" key="1">
    <citation type="journal article" date="2013" name="Nat. Commun.">
        <title>Whole-genome sequencing of Oryza brachyantha reveals mechanisms underlying Oryza genome evolution.</title>
        <authorList>
            <person name="Chen J."/>
            <person name="Huang Q."/>
            <person name="Gao D."/>
            <person name="Wang J."/>
            <person name="Lang Y."/>
            <person name="Liu T."/>
            <person name="Li B."/>
            <person name="Bai Z."/>
            <person name="Luis Goicoechea J."/>
            <person name="Liang C."/>
            <person name="Chen C."/>
            <person name="Zhang W."/>
            <person name="Sun S."/>
            <person name="Liao Y."/>
            <person name="Zhang X."/>
            <person name="Yang L."/>
            <person name="Song C."/>
            <person name="Wang M."/>
            <person name="Shi J."/>
            <person name="Liu G."/>
            <person name="Liu J."/>
            <person name="Zhou H."/>
            <person name="Zhou W."/>
            <person name="Yu Q."/>
            <person name="An N."/>
            <person name="Chen Y."/>
            <person name="Cai Q."/>
            <person name="Wang B."/>
            <person name="Liu B."/>
            <person name="Min J."/>
            <person name="Huang Y."/>
            <person name="Wu H."/>
            <person name="Li Z."/>
            <person name="Zhang Y."/>
            <person name="Yin Y."/>
            <person name="Song W."/>
            <person name="Jiang J."/>
            <person name="Jackson S.A."/>
            <person name="Wing R.A."/>
            <person name="Wang J."/>
            <person name="Chen M."/>
        </authorList>
    </citation>
    <scope>NUCLEOTIDE SEQUENCE [LARGE SCALE GENOMIC DNA]</scope>
    <source>
        <strain evidence="3">cv. IRGC 101232</strain>
    </source>
</reference>
<feature type="domain" description="LOB" evidence="2">
    <location>
        <begin position="1"/>
        <end position="84"/>
    </location>
</feature>
<comment type="similarity">
    <text evidence="1">Belongs to the LOB domain-containing protein family.</text>
</comment>
<name>J3MWW5_ORYBR</name>
<dbReference type="Proteomes" id="UP000006038">
    <property type="component" value="Chromosome 9"/>
</dbReference>
<evidence type="ECO:0000259" key="2">
    <source>
        <dbReference type="PROSITE" id="PS50891"/>
    </source>
</evidence>
<sequence>MAPYFPADQQRRFLNAHRLFGVRNIQRTLQRTRPDLQSDAMQALTYEANSRAADPVGGAARVISEPAEHYKTLCKELVAVHEKLELCRPQQAAAAAARDTLIANDPLADPASAMLFAGAGAVAGPSQNEEDAMVDAFYADQPAVGESSNVQAGGGFQEQYIKDESQVQPPPQQHYEHLYHGAAGDEGSSHAWISSVVGNVQHCGDGEEQPMGLSDQLRPHFQIEAAAFDVKAAALARTTDQHHGNATFKQPEQKVVASSSAAAAGSSSSSAAHCQLQFGCSSNAWNNVGAHVN</sequence>
<keyword evidence="4" id="KW-1185">Reference proteome</keyword>
<dbReference type="STRING" id="4533.J3MWW5"/>
<evidence type="ECO:0000313" key="3">
    <source>
        <dbReference type="EnsemblPlants" id="OB09G14940.1"/>
    </source>
</evidence>
<dbReference type="OrthoDB" id="1893065at2759"/>